<name>A0A2S9J6T3_9SPHI</name>
<evidence type="ECO:0000313" key="3">
    <source>
        <dbReference type="Proteomes" id="UP000239711"/>
    </source>
</evidence>
<dbReference type="AlphaFoldDB" id="A0A2S9J6T3"/>
<dbReference type="Gene3D" id="3.40.50.150">
    <property type="entry name" value="Vaccinia Virus protein VP39"/>
    <property type="match status" value="1"/>
</dbReference>
<accession>A0A2S9J6T3</accession>
<dbReference type="Proteomes" id="UP000239711">
    <property type="component" value="Unassembled WGS sequence"/>
</dbReference>
<dbReference type="Pfam" id="PF01209">
    <property type="entry name" value="Ubie_methyltran"/>
    <property type="match status" value="1"/>
</dbReference>
<dbReference type="CDD" id="cd02440">
    <property type="entry name" value="AdoMet_MTases"/>
    <property type="match status" value="1"/>
</dbReference>
<dbReference type="EMBL" id="PVBQ01000003">
    <property type="protein sequence ID" value="PRD48508.1"/>
    <property type="molecule type" value="Genomic_DNA"/>
</dbReference>
<dbReference type="GO" id="GO:0009234">
    <property type="term" value="P:menaquinone biosynthetic process"/>
    <property type="evidence" value="ECO:0007669"/>
    <property type="project" value="UniProtKB-KW"/>
</dbReference>
<dbReference type="InterPro" id="IPR004033">
    <property type="entry name" value="UbiE/COQ5_MeTrFase"/>
</dbReference>
<keyword evidence="3" id="KW-1185">Reference proteome</keyword>
<evidence type="ECO:0000256" key="1">
    <source>
        <dbReference type="ARBA" id="ARBA00022428"/>
    </source>
</evidence>
<dbReference type="RefSeq" id="WP_105715829.1">
    <property type="nucleotide sequence ID" value="NZ_PVBQ01000003.1"/>
</dbReference>
<proteinExistence type="predicted"/>
<dbReference type="OrthoDB" id="9795634at2"/>
<dbReference type="SUPFAM" id="SSF53335">
    <property type="entry name" value="S-adenosyl-L-methionine-dependent methyltransferases"/>
    <property type="match status" value="1"/>
</dbReference>
<dbReference type="PROSITE" id="PS51608">
    <property type="entry name" value="SAM_MT_UBIE"/>
    <property type="match status" value="1"/>
</dbReference>
<evidence type="ECO:0000313" key="2">
    <source>
        <dbReference type="EMBL" id="PRD48508.1"/>
    </source>
</evidence>
<gene>
    <name evidence="2" type="ORF">C5745_04720</name>
</gene>
<keyword evidence="1" id="KW-0474">Menaquinone biosynthesis</keyword>
<protein>
    <submittedName>
        <fullName evidence="2">Ubiquinone biosynthesis protein</fullName>
    </submittedName>
</protein>
<dbReference type="InterPro" id="IPR029063">
    <property type="entry name" value="SAM-dependent_MTases_sf"/>
</dbReference>
<organism evidence="2 3">
    <name type="scientific">Sphingobacterium haloxyli</name>
    <dbReference type="NCBI Taxonomy" id="2100533"/>
    <lineage>
        <taxon>Bacteria</taxon>
        <taxon>Pseudomonadati</taxon>
        <taxon>Bacteroidota</taxon>
        <taxon>Sphingobacteriia</taxon>
        <taxon>Sphingobacteriales</taxon>
        <taxon>Sphingobacteriaceae</taxon>
        <taxon>Sphingobacterium</taxon>
    </lineage>
</organism>
<dbReference type="GO" id="GO:0008168">
    <property type="term" value="F:methyltransferase activity"/>
    <property type="evidence" value="ECO:0007669"/>
    <property type="project" value="InterPro"/>
</dbReference>
<comment type="caution">
    <text evidence="2">The sequence shown here is derived from an EMBL/GenBank/DDBJ whole genome shotgun (WGS) entry which is preliminary data.</text>
</comment>
<keyword evidence="2" id="KW-0830">Ubiquinone</keyword>
<reference evidence="2 3" key="1">
    <citation type="submission" date="2018-02" db="EMBL/GenBank/DDBJ databases">
        <title>The draft genome of Sphingobacterium sp. 5JN-11.</title>
        <authorList>
            <person name="Liu L."/>
            <person name="Li L."/>
            <person name="Liang L."/>
            <person name="Zhang X."/>
            <person name="Wang T."/>
        </authorList>
    </citation>
    <scope>NUCLEOTIDE SEQUENCE [LARGE SCALE GENOMIC DNA]</scope>
    <source>
        <strain evidence="2 3">5JN-11</strain>
    </source>
</reference>
<sequence>MSKANKIEKVVSHHDNIYEPAFVKKMFNRMSSSYERMNYITSFGFSIRWRRQFLEKLGKSNQHLHVIDLLSGLGENWTFLKRNFPNSTFYALDFSDKMVSRSSNKSKKLFAGGLNLLCENILQNKLESNHFDIISCAYGLKTFNEQQLEVLASEIHRILKPGGKFSFVEVSKPSKKLLCTLYGFYLGKVIPLLGKIFLGNPHDYKMLWIYTEKYGNSDLVKRIFEQNNLTVTQEKYFFGCATGISGRKR</sequence>